<dbReference type="Pfam" id="PF07992">
    <property type="entry name" value="Pyr_redox_2"/>
    <property type="match status" value="1"/>
</dbReference>
<reference evidence="6" key="1">
    <citation type="submission" date="2023-11" db="EMBL/GenBank/DDBJ databases">
        <title>Scrofimicrobium hongkongense sp. nov., isolated from a patient with peritonitis.</title>
        <authorList>
            <person name="Lao H.Y."/>
            <person name="Wong A.Y.P."/>
            <person name="Ng T.L."/>
            <person name="Wong R.Y.L."/>
            <person name="Yau M.C.Y."/>
            <person name="Lam J.Y.W."/>
            <person name="Siu G.K.H."/>
        </authorList>
    </citation>
    <scope>NUCLEOTIDE SEQUENCE</scope>
    <source>
        <strain evidence="6">R131</strain>
    </source>
</reference>
<dbReference type="InterPro" id="IPR036188">
    <property type="entry name" value="FAD/NAD-bd_sf"/>
</dbReference>
<keyword evidence="2" id="KW-0285">Flavoprotein</keyword>
<keyword evidence="3" id="KW-0274">FAD</keyword>
<dbReference type="AlphaFoldDB" id="A0AAU7V6K4"/>
<sequence>MAKVVVIGGGYGGITVAKGLDSVADVVLIEQRDQFVHHAAALRAAVDDVWGNAIFMPYSYLMQRGQVVHGTVSRVEGTTVHVFGQEPIEADYVVLATGSNYAFPAKHTDGSNKVAKARIEQLHESLQHADSALLLGAGTVGLELAGELAHAYPHMHIEIVEKEGEILPNPGYTAEFRHEIEEQIAKLDVKVHLNTRLAVRPPTAVGELGHFEVTTTSGDSIEADIWFQCYGSTTATGYLAGTEYQDLLTRDGTIQVEPTLQVVGHPHVYAVGDITNIDDSKRADVARQQARVAIANIANQIDGGTPDVMYESSKEWVVVPLGPNGGASQLLDSHGRTRIVGAEQTAEIKGADLMVSVIRSQLNLP</sequence>
<keyword evidence="4" id="KW-0560">Oxidoreductase</keyword>
<gene>
    <name evidence="6" type="ORF">SAC06_06455</name>
</gene>
<evidence type="ECO:0000313" key="6">
    <source>
        <dbReference type="EMBL" id="XBW07290.1"/>
    </source>
</evidence>
<accession>A0AAU7V6K4</accession>
<evidence type="ECO:0000259" key="5">
    <source>
        <dbReference type="Pfam" id="PF07992"/>
    </source>
</evidence>
<name>A0AAU7V6K4_9ACTO</name>
<comment type="similarity">
    <text evidence="1">Belongs to the FAD-dependent oxidoreductase family.</text>
</comment>
<evidence type="ECO:0000256" key="3">
    <source>
        <dbReference type="ARBA" id="ARBA00022827"/>
    </source>
</evidence>
<dbReference type="PANTHER" id="PTHR43735">
    <property type="entry name" value="APOPTOSIS-INDUCING FACTOR 1"/>
    <property type="match status" value="1"/>
</dbReference>
<feature type="domain" description="FAD/NAD(P)-binding" evidence="5">
    <location>
        <begin position="3"/>
        <end position="290"/>
    </location>
</feature>
<dbReference type="Gene3D" id="3.50.50.100">
    <property type="match status" value="1"/>
</dbReference>
<evidence type="ECO:0000256" key="4">
    <source>
        <dbReference type="ARBA" id="ARBA00023002"/>
    </source>
</evidence>
<dbReference type="GO" id="GO:0050660">
    <property type="term" value="F:flavin adenine dinucleotide binding"/>
    <property type="evidence" value="ECO:0007669"/>
    <property type="project" value="TreeGrafter"/>
</dbReference>
<dbReference type="EMBL" id="CP138335">
    <property type="protein sequence ID" value="XBW07290.1"/>
    <property type="molecule type" value="Genomic_DNA"/>
</dbReference>
<evidence type="ECO:0000256" key="1">
    <source>
        <dbReference type="ARBA" id="ARBA00006442"/>
    </source>
</evidence>
<dbReference type="InterPro" id="IPR023753">
    <property type="entry name" value="FAD/NAD-binding_dom"/>
</dbReference>
<dbReference type="RefSeq" id="WP_350257496.1">
    <property type="nucleotide sequence ID" value="NZ_CP138335.1"/>
</dbReference>
<dbReference type="GO" id="GO:0005737">
    <property type="term" value="C:cytoplasm"/>
    <property type="evidence" value="ECO:0007669"/>
    <property type="project" value="TreeGrafter"/>
</dbReference>
<dbReference type="PRINTS" id="PR00368">
    <property type="entry name" value="FADPNR"/>
</dbReference>
<dbReference type="GO" id="GO:0004174">
    <property type="term" value="F:electron-transferring-flavoprotein dehydrogenase activity"/>
    <property type="evidence" value="ECO:0007669"/>
    <property type="project" value="TreeGrafter"/>
</dbReference>
<proteinExistence type="inferred from homology"/>
<dbReference type="PANTHER" id="PTHR43735:SF3">
    <property type="entry name" value="FERROPTOSIS SUPPRESSOR PROTEIN 1"/>
    <property type="match status" value="1"/>
</dbReference>
<organism evidence="6">
    <name type="scientific">Scrofimicrobium appendicitidis</name>
    <dbReference type="NCBI Taxonomy" id="3079930"/>
    <lineage>
        <taxon>Bacteria</taxon>
        <taxon>Bacillati</taxon>
        <taxon>Actinomycetota</taxon>
        <taxon>Actinomycetes</taxon>
        <taxon>Actinomycetales</taxon>
        <taxon>Actinomycetaceae</taxon>
        <taxon>Scrofimicrobium</taxon>
    </lineage>
</organism>
<dbReference type="SUPFAM" id="SSF51905">
    <property type="entry name" value="FAD/NAD(P)-binding domain"/>
    <property type="match status" value="1"/>
</dbReference>
<evidence type="ECO:0000256" key="2">
    <source>
        <dbReference type="ARBA" id="ARBA00022630"/>
    </source>
</evidence>
<dbReference type="KEGG" id="sapp:SAC06_06455"/>
<protein>
    <submittedName>
        <fullName evidence="6">FAD-dependent oxidoreductase</fullName>
    </submittedName>
</protein>